<dbReference type="AlphaFoldDB" id="A0A3S3E857"/>
<evidence type="ECO:0000313" key="3">
    <source>
        <dbReference type="EMBL" id="RVW07522.1"/>
    </source>
</evidence>
<gene>
    <name evidence="3" type="ORF">EGT67_21385</name>
</gene>
<evidence type="ECO:0000259" key="1">
    <source>
        <dbReference type="Pfam" id="PF13556"/>
    </source>
</evidence>
<keyword evidence="4" id="KW-1185">Reference proteome</keyword>
<dbReference type="PANTHER" id="PTHR33744:SF7">
    <property type="entry name" value="PUCR FAMILY TRANSCRIPTIONAL REGULATOR"/>
    <property type="match status" value="1"/>
</dbReference>
<organism evidence="3 4">
    <name type="scientific">Prescottella agglutinans</name>
    <dbReference type="NCBI Taxonomy" id="1644129"/>
    <lineage>
        <taxon>Bacteria</taxon>
        <taxon>Bacillati</taxon>
        <taxon>Actinomycetota</taxon>
        <taxon>Actinomycetes</taxon>
        <taxon>Mycobacteriales</taxon>
        <taxon>Nocardiaceae</taxon>
        <taxon>Prescottella</taxon>
    </lineage>
</organism>
<dbReference type="InterPro" id="IPR025736">
    <property type="entry name" value="PucR_C-HTH_dom"/>
</dbReference>
<evidence type="ECO:0000313" key="4">
    <source>
        <dbReference type="Proteomes" id="UP000286208"/>
    </source>
</evidence>
<evidence type="ECO:0000259" key="2">
    <source>
        <dbReference type="Pfam" id="PF14361"/>
    </source>
</evidence>
<feature type="domain" description="PucR C-terminal helix-turn-helix" evidence="1">
    <location>
        <begin position="376"/>
        <end position="433"/>
    </location>
</feature>
<accession>A0A3S3E857</accession>
<dbReference type="Proteomes" id="UP000286208">
    <property type="component" value="Unassembled WGS sequence"/>
</dbReference>
<proteinExistence type="predicted"/>
<comment type="caution">
    <text evidence="3">The sequence shown here is derived from an EMBL/GenBank/DDBJ whole genome shotgun (WGS) entry which is preliminary data.</text>
</comment>
<dbReference type="Pfam" id="PF14361">
    <property type="entry name" value="RsbRD_N"/>
    <property type="match status" value="1"/>
</dbReference>
<dbReference type="InterPro" id="IPR051448">
    <property type="entry name" value="CdaR-like_regulators"/>
</dbReference>
<feature type="domain" description="RsbT co-antagonist protein RsbRD N-terminal" evidence="2">
    <location>
        <begin position="48"/>
        <end position="171"/>
    </location>
</feature>
<dbReference type="InterPro" id="IPR025751">
    <property type="entry name" value="RsbRD_N_dom"/>
</dbReference>
<dbReference type="Gene3D" id="1.10.10.2840">
    <property type="entry name" value="PucR C-terminal helix-turn-helix domain"/>
    <property type="match status" value="1"/>
</dbReference>
<reference evidence="3 4" key="1">
    <citation type="submission" date="2018-11" db="EMBL/GenBank/DDBJ databases">
        <title>Rhodococcus spongicola sp. nov. and Rhodococcus xishaensis sp. nov. from marine sponges.</title>
        <authorList>
            <person name="Li L."/>
            <person name="Lin H.W."/>
        </authorList>
    </citation>
    <scope>NUCLEOTIDE SEQUENCE [LARGE SCALE GENOMIC DNA]</scope>
    <source>
        <strain evidence="3 4">CCTCC AB2014297</strain>
    </source>
</reference>
<protein>
    <submittedName>
        <fullName evidence="3">PucR family transcriptional regulator</fullName>
    </submittedName>
</protein>
<dbReference type="OrthoDB" id="4535840at2"/>
<dbReference type="EMBL" id="RKLP01000012">
    <property type="protein sequence ID" value="RVW07522.1"/>
    <property type="molecule type" value="Genomic_DNA"/>
</dbReference>
<sequence length="436" mass="47547">MRITYSPESDRSSLSGRTDYRRSVVPVDKTIVIGGRPVADQLAQHTHTIVADTVELVWRQVPFYRSLPEEAVRSDVTAIIRCNFEVLIASLRSLRTTDDAGLTRIRESAQRRAEELVPLAEVLHAYHLAVDHWWTMIGDLAGPEDTTDLSRAGTLLHKHLLAATTAVLAGYGSDPAVHGQDDSARRDLFLELTSGSSATGTAERFGIDLPRLYWVLSLHVEPHPDERSAGIDAVVAERRKVRRLQRELDNVGRDNALSMLTSSGGGVLIPILEPDPGVDDWHDSPQYALLSRNLRDMERTIGAAVLTAVSVAAPPEVPLAYEQTREILDVARRCGRGNGTVRLRDVALEYQLTRPSAATTLLADLLAPLGSHPVVLETLESYLDARCDRAAAAAALHVHPNTVAYRLRKVAALTGLDVGTAPDLVRLVAAVAARRA</sequence>
<dbReference type="Pfam" id="PF13556">
    <property type="entry name" value="HTH_30"/>
    <property type="match status" value="1"/>
</dbReference>
<dbReference type="InterPro" id="IPR042070">
    <property type="entry name" value="PucR_C-HTH_sf"/>
</dbReference>
<name>A0A3S3E857_9NOCA</name>
<dbReference type="PANTHER" id="PTHR33744">
    <property type="entry name" value="CARBOHYDRATE DIACID REGULATOR"/>
    <property type="match status" value="1"/>
</dbReference>